<gene>
    <name evidence="1" type="ORF">NDU88_000622</name>
</gene>
<name>A0AAV7S8M4_PLEWA</name>
<keyword evidence="2" id="KW-1185">Reference proteome</keyword>
<protein>
    <recommendedName>
        <fullName evidence="3">Class II aldolase/adducin N-terminal domain-containing protein</fullName>
    </recommendedName>
</protein>
<dbReference type="EMBL" id="JANPWB010000008">
    <property type="protein sequence ID" value="KAJ1160120.1"/>
    <property type="molecule type" value="Genomic_DNA"/>
</dbReference>
<evidence type="ECO:0000313" key="1">
    <source>
        <dbReference type="EMBL" id="KAJ1160120.1"/>
    </source>
</evidence>
<dbReference type="AlphaFoldDB" id="A0AAV7S8M4"/>
<evidence type="ECO:0000313" key="2">
    <source>
        <dbReference type="Proteomes" id="UP001066276"/>
    </source>
</evidence>
<reference evidence="1" key="1">
    <citation type="journal article" date="2022" name="bioRxiv">
        <title>Sequencing and chromosome-scale assembly of the giantPleurodeles waltlgenome.</title>
        <authorList>
            <person name="Brown T."/>
            <person name="Elewa A."/>
            <person name="Iarovenko S."/>
            <person name="Subramanian E."/>
            <person name="Araus A.J."/>
            <person name="Petzold A."/>
            <person name="Susuki M."/>
            <person name="Suzuki K.-i.T."/>
            <person name="Hayashi T."/>
            <person name="Toyoda A."/>
            <person name="Oliveira C."/>
            <person name="Osipova E."/>
            <person name="Leigh N.D."/>
            <person name="Simon A."/>
            <person name="Yun M.H."/>
        </authorList>
    </citation>
    <scope>NUCLEOTIDE SEQUENCE</scope>
    <source>
        <strain evidence="1">20211129_DDA</strain>
        <tissue evidence="1">Liver</tissue>
    </source>
</reference>
<sequence>MGPSSDLMSADTFHALAKALQLNKARMKVFTYGQSQSLPMLGCFKSSVSHESVSVDTTVYLAVKGHGMLVSGHTAEALDLIYFAFGVQVEELSNILARFDEVFQGIFKTKQSTTAQRSDDSTRDSAA</sequence>
<comment type="caution">
    <text evidence="1">The sequence shown here is derived from an EMBL/GenBank/DDBJ whole genome shotgun (WGS) entry which is preliminary data.</text>
</comment>
<accession>A0AAV7S8M4</accession>
<evidence type="ECO:0008006" key="3">
    <source>
        <dbReference type="Google" id="ProtNLM"/>
    </source>
</evidence>
<proteinExistence type="predicted"/>
<dbReference type="Proteomes" id="UP001066276">
    <property type="component" value="Chromosome 4_2"/>
</dbReference>
<organism evidence="1 2">
    <name type="scientific">Pleurodeles waltl</name>
    <name type="common">Iberian ribbed newt</name>
    <dbReference type="NCBI Taxonomy" id="8319"/>
    <lineage>
        <taxon>Eukaryota</taxon>
        <taxon>Metazoa</taxon>
        <taxon>Chordata</taxon>
        <taxon>Craniata</taxon>
        <taxon>Vertebrata</taxon>
        <taxon>Euteleostomi</taxon>
        <taxon>Amphibia</taxon>
        <taxon>Batrachia</taxon>
        <taxon>Caudata</taxon>
        <taxon>Salamandroidea</taxon>
        <taxon>Salamandridae</taxon>
        <taxon>Pleurodelinae</taxon>
        <taxon>Pleurodeles</taxon>
    </lineage>
</organism>